<reference evidence="2 3" key="1">
    <citation type="journal article" date="2023" name="Plants (Basel)">
        <title>Bridging the Gap: Combining Genomics and Transcriptomics Approaches to Understand Stylosanthes scabra, an Orphan Legume from the Brazilian Caatinga.</title>
        <authorList>
            <person name="Ferreira-Neto J.R.C."/>
            <person name="da Silva M.D."/>
            <person name="Binneck E."/>
            <person name="de Melo N.F."/>
            <person name="da Silva R.H."/>
            <person name="de Melo A.L.T.M."/>
            <person name="Pandolfi V."/>
            <person name="Bustamante F.O."/>
            <person name="Brasileiro-Vidal A.C."/>
            <person name="Benko-Iseppon A.M."/>
        </authorList>
    </citation>
    <scope>NUCLEOTIDE SEQUENCE [LARGE SCALE GENOMIC DNA]</scope>
    <source>
        <tissue evidence="2">Leaves</tissue>
    </source>
</reference>
<keyword evidence="3" id="KW-1185">Reference proteome</keyword>
<feature type="compositionally biased region" description="Basic and acidic residues" evidence="1">
    <location>
        <begin position="59"/>
        <end position="77"/>
    </location>
</feature>
<name>A0ABU6U8B9_9FABA</name>
<dbReference type="Proteomes" id="UP001341840">
    <property type="component" value="Unassembled WGS sequence"/>
</dbReference>
<accession>A0ABU6U8B9</accession>
<dbReference type="EMBL" id="JASCZI010120903">
    <property type="protein sequence ID" value="MED6157314.1"/>
    <property type="molecule type" value="Genomic_DNA"/>
</dbReference>
<comment type="caution">
    <text evidence="2">The sequence shown here is derived from an EMBL/GenBank/DDBJ whole genome shotgun (WGS) entry which is preliminary data.</text>
</comment>
<evidence type="ECO:0000256" key="1">
    <source>
        <dbReference type="SAM" id="MobiDB-lite"/>
    </source>
</evidence>
<sequence>MDRLAKRFPELIQWVSQFSLEIWTQHCDEGRRLIDGSHDHQHGKRKVSYVGLLWGAKPSGRDFRKEPSEGTQDEKTPHPTQNLKLLHHISSICPSHRRTIRGTRRSNNLVEKTFDASHKYSLKLGRSTIGFDTTCWATVGSKTIGERL</sequence>
<evidence type="ECO:0000313" key="2">
    <source>
        <dbReference type="EMBL" id="MED6157314.1"/>
    </source>
</evidence>
<gene>
    <name evidence="2" type="ORF">PIB30_022136</name>
</gene>
<organism evidence="2 3">
    <name type="scientific">Stylosanthes scabra</name>
    <dbReference type="NCBI Taxonomy" id="79078"/>
    <lineage>
        <taxon>Eukaryota</taxon>
        <taxon>Viridiplantae</taxon>
        <taxon>Streptophyta</taxon>
        <taxon>Embryophyta</taxon>
        <taxon>Tracheophyta</taxon>
        <taxon>Spermatophyta</taxon>
        <taxon>Magnoliopsida</taxon>
        <taxon>eudicotyledons</taxon>
        <taxon>Gunneridae</taxon>
        <taxon>Pentapetalae</taxon>
        <taxon>rosids</taxon>
        <taxon>fabids</taxon>
        <taxon>Fabales</taxon>
        <taxon>Fabaceae</taxon>
        <taxon>Papilionoideae</taxon>
        <taxon>50 kb inversion clade</taxon>
        <taxon>dalbergioids sensu lato</taxon>
        <taxon>Dalbergieae</taxon>
        <taxon>Pterocarpus clade</taxon>
        <taxon>Stylosanthes</taxon>
    </lineage>
</organism>
<evidence type="ECO:0000313" key="3">
    <source>
        <dbReference type="Proteomes" id="UP001341840"/>
    </source>
</evidence>
<proteinExistence type="predicted"/>
<protein>
    <submittedName>
        <fullName evidence="2">Uncharacterized protein</fullName>
    </submittedName>
</protein>
<feature type="region of interest" description="Disordered" evidence="1">
    <location>
        <begin position="57"/>
        <end position="80"/>
    </location>
</feature>